<reference evidence="2" key="1">
    <citation type="journal article" date="2019" name="Int. J. Syst. Evol. Microbiol.">
        <title>Halobacteriovorax valvorus sp. nov., a novel prokaryotic predator isolated from coastal seawater of China.</title>
        <authorList>
            <person name="Chen M.-X."/>
        </authorList>
    </citation>
    <scope>NUCLEOTIDE SEQUENCE [LARGE SCALE GENOMIC DNA]</scope>
    <source>
        <strain evidence="2">BL9</strain>
    </source>
</reference>
<sequence length="376" mass="42478">MAFDFYEKLPVITDFNNMTDRQFYRDLPSDWSIIVTDVKGSTKAVAAGKYKDVNLIGAATISSIQAKLKTLNFPFVFGGDGATVVLPNEAIEKVRGELIALMNISKKKFGLELRVGMILNSELLEKDIKTKISRYRINPNQSIAVFSGGGLKEADRIIKDQYDKYQLKDSNPIADSDLSNLSCRWNPIPSKKGKILTLLIESIGVEDHYKEILQRINEIMGKDIAQSGPMNLEKMSYKSFLRCLIEESKFSLSFKRLKDIFFSIVLFKWGKFKNYPNVENYRNQMGSHSDYKKFDDMIRLVLDCSNDQIESIKTYLEEQYQKGTIIYGTHLSDTALMTCLVETIDDGGHIHFIDGGDGGYTSASVQLKAQAKALVE</sequence>
<organism evidence="1 2">
    <name type="scientific">Halobacteriovorax vibrionivorans</name>
    <dbReference type="NCBI Taxonomy" id="2152716"/>
    <lineage>
        <taxon>Bacteria</taxon>
        <taxon>Pseudomonadati</taxon>
        <taxon>Bdellovibrionota</taxon>
        <taxon>Bacteriovoracia</taxon>
        <taxon>Bacteriovoracales</taxon>
        <taxon>Halobacteriovoraceae</taxon>
        <taxon>Halobacteriovorax</taxon>
    </lineage>
</organism>
<proteinExistence type="predicted"/>
<dbReference type="RefSeq" id="WP_115361995.1">
    <property type="nucleotide sequence ID" value="NZ_QDKL01000002.1"/>
</dbReference>
<dbReference type="InterPro" id="IPR021445">
    <property type="entry name" value="DUF3095"/>
</dbReference>
<evidence type="ECO:0000313" key="2">
    <source>
        <dbReference type="Proteomes" id="UP000443582"/>
    </source>
</evidence>
<gene>
    <name evidence="1" type="ORF">DAY19_10060</name>
</gene>
<protein>
    <submittedName>
        <fullName evidence="1">DUF3095 family protein</fullName>
    </submittedName>
</protein>
<keyword evidence="2" id="KW-1185">Reference proteome</keyword>
<accession>A0ABY0IHB2</accession>
<name>A0ABY0IHB2_9BACT</name>
<dbReference type="EMBL" id="QDKL01000002">
    <property type="protein sequence ID" value="RZF22017.1"/>
    <property type="molecule type" value="Genomic_DNA"/>
</dbReference>
<comment type="caution">
    <text evidence="1">The sequence shown here is derived from an EMBL/GenBank/DDBJ whole genome shotgun (WGS) entry which is preliminary data.</text>
</comment>
<evidence type="ECO:0000313" key="1">
    <source>
        <dbReference type="EMBL" id="RZF22017.1"/>
    </source>
</evidence>
<dbReference type="Pfam" id="PF11294">
    <property type="entry name" value="DUF3095"/>
    <property type="match status" value="1"/>
</dbReference>
<dbReference type="Proteomes" id="UP000443582">
    <property type="component" value="Unassembled WGS sequence"/>
</dbReference>